<dbReference type="PANTHER" id="PTHR41248">
    <property type="entry name" value="NORD PROTEIN"/>
    <property type="match status" value="1"/>
</dbReference>
<dbReference type="EMBL" id="RIZI01000167">
    <property type="protein sequence ID" value="RNF61634.1"/>
    <property type="molecule type" value="Genomic_DNA"/>
</dbReference>
<evidence type="ECO:0000313" key="3">
    <source>
        <dbReference type="EMBL" id="RNF61634.1"/>
    </source>
</evidence>
<accession>A0A3M8R368</accession>
<proteinExistence type="predicted"/>
<reference evidence="3" key="1">
    <citation type="submission" date="2018-10" db="EMBL/GenBank/DDBJ databases">
        <title>Acidithiobacillus sulfuriphilus sp. nov.: an extremely acidophilic sulfur-oxidizing chemolithotroph isolated from a neutral pH environment.</title>
        <authorList>
            <person name="Falagan C."/>
            <person name="Moya-Beltran A."/>
            <person name="Quatrini R."/>
            <person name="Johnson D.B."/>
        </authorList>
    </citation>
    <scope>NUCLEOTIDE SEQUENCE [LARGE SCALE GENOMIC DNA]</scope>
    <source>
        <strain evidence="3">CJ-2</strain>
    </source>
</reference>
<gene>
    <name evidence="3" type="ORF">EC580_08070</name>
</gene>
<dbReference type="OrthoDB" id="9758211at2"/>
<organism evidence="3">
    <name type="scientific">Acidithiobacillus sulfuriphilus</name>
    <dbReference type="NCBI Taxonomy" id="1867749"/>
    <lineage>
        <taxon>Bacteria</taxon>
        <taxon>Pseudomonadati</taxon>
        <taxon>Pseudomonadota</taxon>
        <taxon>Acidithiobacillia</taxon>
        <taxon>Acidithiobacillales</taxon>
        <taxon>Acidithiobacillaceae</taxon>
        <taxon>Acidithiobacillus</taxon>
    </lineage>
</organism>
<dbReference type="PANTHER" id="PTHR41248:SF1">
    <property type="entry name" value="NORD PROTEIN"/>
    <property type="match status" value="1"/>
</dbReference>
<dbReference type="InterPro" id="IPR036465">
    <property type="entry name" value="vWFA_dom_sf"/>
</dbReference>
<dbReference type="SUPFAM" id="SSF53300">
    <property type="entry name" value="vWA-like"/>
    <property type="match status" value="1"/>
</dbReference>
<dbReference type="RefSeq" id="WP_123103906.1">
    <property type="nucleotide sequence ID" value="NZ_CP127527.1"/>
</dbReference>
<dbReference type="CDD" id="cd01454">
    <property type="entry name" value="vWA_norD_type"/>
    <property type="match status" value="1"/>
</dbReference>
<feature type="region of interest" description="Disordered" evidence="1">
    <location>
        <begin position="206"/>
        <end position="230"/>
    </location>
</feature>
<dbReference type="Pfam" id="PF00092">
    <property type="entry name" value="VWA"/>
    <property type="match status" value="1"/>
</dbReference>
<evidence type="ECO:0000256" key="1">
    <source>
        <dbReference type="SAM" id="MobiDB-lite"/>
    </source>
</evidence>
<sequence length="607" mass="67843">MEEAVGKLWHRAITKIATRRHPKEAASLHVMARSLGLLYRACGGEWGQELISTTATRHNARRNWLAWLAGIGTHAELAWCDTEALRLPEVIDLFPDAGLNRDLYRWLTALAAQTSDGSDWFIAQQKASQHLLARFPGLAATYGRLLPAVLELRPNPHALPDDEAAAEVAIRKALKEPGNVISLPHARRPWAPIVLWLHPWPPRARSSFSAHDSPANARGKRPTEDPNTRRHYRVEHVAAPTPRAAPLVQRPETMLVASEFESRNCPEIDADSLPFDHQAPTLDQLSLARDQTPMAAGLNLKLDLQIGDDQSPARSELRLPEWNWRAGEYRPDWCALSLLKDPPQAGSGTLPEHLRADARRLRAQFQALAPSRIWLRGQPDGTEIDLDAWLRQRTEPHAAPGPARIYRDARTRTRDLACLVLADLSLSTEAAIHADCRIIDIIRDSLYLLGEAFDAGGDRFALAGFNSQGRAVQFIVFKNFAAHYGNQARARLAAAAPHGYTRMGAAIRQASGLLAKETARTRLLLLITDGKPNDQDVYEGRYGIEDTRAALRETRQAGLNPFCITVDQRSADYLPYLFGRQGYLLVRRLVEMPRRLPQLVLQLMKDR</sequence>
<dbReference type="SMART" id="SM00327">
    <property type="entry name" value="VWA"/>
    <property type="match status" value="1"/>
</dbReference>
<name>A0A3M8R368_9PROT</name>
<protein>
    <submittedName>
        <fullName evidence="3">VWA domain-containing protein</fullName>
    </submittedName>
</protein>
<dbReference type="InterPro" id="IPR002035">
    <property type="entry name" value="VWF_A"/>
</dbReference>
<dbReference type="AlphaFoldDB" id="A0A3M8R368"/>
<comment type="caution">
    <text evidence="3">The sequence shown here is derived from an EMBL/GenBank/DDBJ whole genome shotgun (WGS) entry which is preliminary data.</text>
</comment>
<feature type="domain" description="VWFA" evidence="2">
    <location>
        <begin position="415"/>
        <end position="603"/>
    </location>
</feature>
<dbReference type="PROSITE" id="PS50234">
    <property type="entry name" value="VWFA"/>
    <property type="match status" value="1"/>
</dbReference>
<dbReference type="Gene3D" id="3.40.50.410">
    <property type="entry name" value="von Willebrand factor, type A domain"/>
    <property type="match status" value="1"/>
</dbReference>
<dbReference type="InterPro" id="IPR051928">
    <property type="entry name" value="NorD/CobT"/>
</dbReference>
<evidence type="ECO:0000259" key="2">
    <source>
        <dbReference type="PROSITE" id="PS50234"/>
    </source>
</evidence>